<gene>
    <name evidence="2" type="ORF">SAMN05216337_104577</name>
</gene>
<organism evidence="2 3">
    <name type="scientific">Bradyrhizobium brasilense</name>
    <dbReference type="NCBI Taxonomy" id="1419277"/>
    <lineage>
        <taxon>Bacteria</taxon>
        <taxon>Pseudomonadati</taxon>
        <taxon>Pseudomonadota</taxon>
        <taxon>Alphaproteobacteria</taxon>
        <taxon>Hyphomicrobiales</taxon>
        <taxon>Nitrobacteraceae</taxon>
        <taxon>Bradyrhizobium</taxon>
    </lineage>
</organism>
<evidence type="ECO:0000313" key="3">
    <source>
        <dbReference type="Proteomes" id="UP000199245"/>
    </source>
</evidence>
<reference evidence="2 3" key="1">
    <citation type="submission" date="2016-10" db="EMBL/GenBank/DDBJ databases">
        <authorList>
            <person name="de Groot N.N."/>
        </authorList>
    </citation>
    <scope>NUCLEOTIDE SEQUENCE [LARGE SCALE GENOMIC DNA]</scope>
    <source>
        <strain evidence="2 3">R5</strain>
    </source>
</reference>
<protein>
    <submittedName>
        <fullName evidence="2">Uncharacterized protein</fullName>
    </submittedName>
</protein>
<dbReference type="Proteomes" id="UP000199245">
    <property type="component" value="Unassembled WGS sequence"/>
</dbReference>
<feature type="compositionally biased region" description="Basic and acidic residues" evidence="1">
    <location>
        <begin position="46"/>
        <end position="55"/>
    </location>
</feature>
<evidence type="ECO:0000256" key="1">
    <source>
        <dbReference type="SAM" id="MobiDB-lite"/>
    </source>
</evidence>
<name>A0A1G7ILA2_9BRAD</name>
<feature type="region of interest" description="Disordered" evidence="1">
    <location>
        <begin position="46"/>
        <end position="66"/>
    </location>
</feature>
<dbReference type="RefSeq" id="WP_092088794.1">
    <property type="nucleotide sequence ID" value="NZ_FMZW01000045.1"/>
</dbReference>
<evidence type="ECO:0000313" key="2">
    <source>
        <dbReference type="EMBL" id="SDF13481.1"/>
    </source>
</evidence>
<proteinExistence type="predicted"/>
<sequence>MKDAFDQWWEWARKPLKSELAIPVETWLSVSELSPEDRLERQKVNEAVARHKEPDADWGGGPESMR</sequence>
<dbReference type="EMBL" id="FMZW01000045">
    <property type="protein sequence ID" value="SDF13481.1"/>
    <property type="molecule type" value="Genomic_DNA"/>
</dbReference>
<dbReference type="AlphaFoldDB" id="A0A1G7ILA2"/>
<accession>A0A1G7ILA2</accession>